<feature type="transmembrane region" description="Helical" evidence="2">
    <location>
        <begin position="12"/>
        <end position="36"/>
    </location>
</feature>
<comment type="caution">
    <text evidence="3">The sequence shown here is derived from an EMBL/GenBank/DDBJ whole genome shotgun (WGS) entry which is preliminary data.</text>
</comment>
<feature type="transmembrane region" description="Helical" evidence="2">
    <location>
        <begin position="66"/>
        <end position="86"/>
    </location>
</feature>
<gene>
    <name evidence="3" type="ORF">JYU34_005701</name>
</gene>
<evidence type="ECO:0000313" key="4">
    <source>
        <dbReference type="Proteomes" id="UP000823941"/>
    </source>
</evidence>
<dbReference type="Proteomes" id="UP000823941">
    <property type="component" value="Chromosome 8"/>
</dbReference>
<evidence type="ECO:0000256" key="1">
    <source>
        <dbReference type="SAM" id="MobiDB-lite"/>
    </source>
</evidence>
<dbReference type="EMBL" id="JAHIBW010000008">
    <property type="protein sequence ID" value="KAG7308491.1"/>
    <property type="molecule type" value="Genomic_DNA"/>
</dbReference>
<evidence type="ECO:0000313" key="3">
    <source>
        <dbReference type="EMBL" id="KAG7308491.1"/>
    </source>
</evidence>
<keyword evidence="2" id="KW-0812">Transmembrane</keyword>
<sequence>MTCPNQERRWLFIFSTIGATFILPLIYSFRILSFLVTPHIHLNIRISVTCILFSSHTLVAQHSAPYNITGLMTLLYILPLILIGILRSHVVPVSCFHFIHPAFIRLVTSLSILPSLCRREPRYRKSSPTASGEVPRDIDAAEVGPPN</sequence>
<keyword evidence="4" id="KW-1185">Reference proteome</keyword>
<organism evidence="3 4">
    <name type="scientific">Plutella xylostella</name>
    <name type="common">Diamondback moth</name>
    <name type="synonym">Plutella maculipennis</name>
    <dbReference type="NCBI Taxonomy" id="51655"/>
    <lineage>
        <taxon>Eukaryota</taxon>
        <taxon>Metazoa</taxon>
        <taxon>Ecdysozoa</taxon>
        <taxon>Arthropoda</taxon>
        <taxon>Hexapoda</taxon>
        <taxon>Insecta</taxon>
        <taxon>Pterygota</taxon>
        <taxon>Neoptera</taxon>
        <taxon>Endopterygota</taxon>
        <taxon>Lepidoptera</taxon>
        <taxon>Glossata</taxon>
        <taxon>Ditrysia</taxon>
        <taxon>Yponomeutoidea</taxon>
        <taxon>Plutellidae</taxon>
        <taxon>Plutella</taxon>
    </lineage>
</organism>
<reference evidence="3 4" key="1">
    <citation type="submission" date="2021-06" db="EMBL/GenBank/DDBJ databases">
        <title>A haploid diamondback moth (Plutella xylostella L.) genome assembly resolves 31 chromosomes and identifies a diamide resistance mutation.</title>
        <authorList>
            <person name="Ward C.M."/>
            <person name="Perry K.D."/>
            <person name="Baker G."/>
            <person name="Powis K."/>
            <person name="Heckel D.G."/>
            <person name="Baxter S.W."/>
        </authorList>
    </citation>
    <scope>NUCLEOTIDE SEQUENCE [LARGE SCALE GENOMIC DNA]</scope>
    <source>
        <strain evidence="3 4">LV</strain>
        <tissue evidence="3">Single pupa</tissue>
    </source>
</reference>
<name>A0ABQ7QTW5_PLUXY</name>
<keyword evidence="2" id="KW-1133">Transmembrane helix</keyword>
<keyword evidence="2" id="KW-0472">Membrane</keyword>
<proteinExistence type="predicted"/>
<evidence type="ECO:0000256" key="2">
    <source>
        <dbReference type="SAM" id="Phobius"/>
    </source>
</evidence>
<accession>A0ABQ7QTW5</accession>
<feature type="region of interest" description="Disordered" evidence="1">
    <location>
        <begin position="122"/>
        <end position="147"/>
    </location>
</feature>
<protein>
    <submittedName>
        <fullName evidence="3">Uncharacterized protein</fullName>
    </submittedName>
</protein>